<keyword evidence="3" id="KW-1185">Reference proteome</keyword>
<evidence type="ECO:0000256" key="1">
    <source>
        <dbReference type="SAM" id="Phobius"/>
    </source>
</evidence>
<reference evidence="2 3" key="1">
    <citation type="submission" date="2024-11" db="EMBL/GenBank/DDBJ databases">
        <title>Adaptive evolution of stress response genes in parasites aligns with host niche diversity.</title>
        <authorList>
            <person name="Hahn C."/>
            <person name="Resl P."/>
        </authorList>
    </citation>
    <scope>NUCLEOTIDE SEQUENCE [LARGE SCALE GENOMIC DNA]</scope>
    <source>
        <strain evidence="2">EGGRZ-B1_66</strain>
        <tissue evidence="2">Body</tissue>
    </source>
</reference>
<evidence type="ECO:0000313" key="3">
    <source>
        <dbReference type="Proteomes" id="UP001626550"/>
    </source>
</evidence>
<evidence type="ECO:0000313" key="2">
    <source>
        <dbReference type="EMBL" id="KAL3307921.1"/>
    </source>
</evidence>
<proteinExistence type="predicted"/>
<dbReference type="EMBL" id="JBJKFK010006203">
    <property type="protein sequence ID" value="KAL3307921.1"/>
    <property type="molecule type" value="Genomic_DNA"/>
</dbReference>
<keyword evidence="1" id="KW-0812">Transmembrane</keyword>
<keyword evidence="1" id="KW-1133">Transmembrane helix</keyword>
<gene>
    <name evidence="2" type="ORF">Ciccas_013554</name>
</gene>
<accession>A0ABD2PK98</accession>
<feature type="transmembrane region" description="Helical" evidence="1">
    <location>
        <begin position="6"/>
        <end position="29"/>
    </location>
</feature>
<protein>
    <submittedName>
        <fullName evidence="2">Uncharacterized protein</fullName>
    </submittedName>
</protein>
<name>A0ABD2PK98_9PLAT</name>
<dbReference type="AlphaFoldDB" id="A0ABD2PK98"/>
<dbReference type="Proteomes" id="UP001626550">
    <property type="component" value="Unassembled WGS sequence"/>
</dbReference>
<feature type="non-terminal residue" evidence="2">
    <location>
        <position position="1"/>
    </location>
</feature>
<comment type="caution">
    <text evidence="2">The sequence shown here is derived from an EMBL/GenBank/DDBJ whole genome shotgun (WGS) entry which is preliminary data.</text>
</comment>
<sequence length="150" mass="17603">GNYVEIAWLMTMRVYCMLLLTVMLAGSVLGQHGLPMQYLAQLTELRTKVKQALNLSHFNKDLVKWLPKKYDGPDGNVLVHLFEHLFLMDDEMFRVTLDPLQTREYEFFKWGLRSALKQTHRNQELMERLSRNYGGAHAQSMLSVFKILFH</sequence>
<keyword evidence="1" id="KW-0472">Membrane</keyword>
<organism evidence="2 3">
    <name type="scientific">Cichlidogyrus casuarinus</name>
    <dbReference type="NCBI Taxonomy" id="1844966"/>
    <lineage>
        <taxon>Eukaryota</taxon>
        <taxon>Metazoa</taxon>
        <taxon>Spiralia</taxon>
        <taxon>Lophotrochozoa</taxon>
        <taxon>Platyhelminthes</taxon>
        <taxon>Monogenea</taxon>
        <taxon>Monopisthocotylea</taxon>
        <taxon>Dactylogyridea</taxon>
        <taxon>Ancyrocephalidae</taxon>
        <taxon>Cichlidogyrus</taxon>
    </lineage>
</organism>